<dbReference type="InterPro" id="IPR029057">
    <property type="entry name" value="PRTase-like"/>
</dbReference>
<proteinExistence type="inferred from homology"/>
<dbReference type="AlphaFoldDB" id="A0A0F6W3Y0"/>
<accession>A0A0F6W3Y0</accession>
<reference evidence="3 4" key="1">
    <citation type="submission" date="2015-03" db="EMBL/GenBank/DDBJ databases">
        <title>Genome assembly of Sandaracinus amylolyticus DSM 53668.</title>
        <authorList>
            <person name="Sharma G."/>
            <person name="Subramanian S."/>
        </authorList>
    </citation>
    <scope>NUCLEOTIDE SEQUENCE [LARGE SCALE GENOMIC DNA]</scope>
    <source>
        <strain evidence="3 4">DSM 53668</strain>
    </source>
</reference>
<comment type="similarity">
    <text evidence="1">Belongs to the ComF/GntX family.</text>
</comment>
<dbReference type="PANTHER" id="PTHR47505:SF1">
    <property type="entry name" value="DNA UTILIZATION PROTEIN YHGH"/>
    <property type="match status" value="1"/>
</dbReference>
<dbReference type="STRING" id="927083.DB32_003814"/>
<gene>
    <name evidence="3" type="ORF">DB32_003814</name>
</gene>
<dbReference type="Proteomes" id="UP000034883">
    <property type="component" value="Chromosome"/>
</dbReference>
<dbReference type="GO" id="GO:0016757">
    <property type="term" value="F:glycosyltransferase activity"/>
    <property type="evidence" value="ECO:0007669"/>
    <property type="project" value="UniProtKB-KW"/>
</dbReference>
<evidence type="ECO:0000259" key="2">
    <source>
        <dbReference type="Pfam" id="PF00156"/>
    </source>
</evidence>
<organism evidence="3 4">
    <name type="scientific">Sandaracinus amylolyticus</name>
    <dbReference type="NCBI Taxonomy" id="927083"/>
    <lineage>
        <taxon>Bacteria</taxon>
        <taxon>Pseudomonadati</taxon>
        <taxon>Myxococcota</taxon>
        <taxon>Polyangia</taxon>
        <taxon>Polyangiales</taxon>
        <taxon>Sandaracinaceae</taxon>
        <taxon>Sandaracinus</taxon>
    </lineage>
</organism>
<protein>
    <submittedName>
        <fullName evidence="3">Phosphoribosyltransferase domain protein</fullName>
    </submittedName>
</protein>
<name>A0A0F6W3Y0_9BACT</name>
<dbReference type="InterPro" id="IPR000836">
    <property type="entry name" value="PRTase_dom"/>
</dbReference>
<dbReference type="InterPro" id="IPR051910">
    <property type="entry name" value="ComF/GntX_DNA_util-trans"/>
</dbReference>
<dbReference type="EMBL" id="CP011125">
    <property type="protein sequence ID" value="AKF06665.1"/>
    <property type="molecule type" value="Genomic_DNA"/>
</dbReference>
<dbReference type="CDD" id="cd06223">
    <property type="entry name" value="PRTases_typeI"/>
    <property type="match status" value="1"/>
</dbReference>
<sequence>MLDVAWNGLLDLLAPRTCPGCDLDLPPGVNALCGACDVLIERLTPDRGANAAYEFGGPMADALRRLKYARRTDHVAALGALLADACAPFAGRIDAVVPIPLHPKRLRERGFNQAALLAAPVASRLGVPLDAGALRRTRDTPAQAGLGAADRANNVRGCFVARIRGSRRRVLVIDDVRTTGATFADAARALREAGALEVHVIALAGADR</sequence>
<dbReference type="Gene3D" id="3.40.50.2020">
    <property type="match status" value="1"/>
</dbReference>
<dbReference type="Pfam" id="PF00156">
    <property type="entry name" value="Pribosyltran"/>
    <property type="match status" value="1"/>
</dbReference>
<keyword evidence="3" id="KW-0328">Glycosyltransferase</keyword>
<evidence type="ECO:0000313" key="3">
    <source>
        <dbReference type="EMBL" id="AKF06665.1"/>
    </source>
</evidence>
<dbReference type="KEGG" id="samy:DB32_003814"/>
<keyword evidence="4" id="KW-1185">Reference proteome</keyword>
<evidence type="ECO:0000256" key="1">
    <source>
        <dbReference type="ARBA" id="ARBA00008007"/>
    </source>
</evidence>
<dbReference type="OrthoDB" id="9779910at2"/>
<dbReference type="RefSeq" id="WP_053233815.1">
    <property type="nucleotide sequence ID" value="NZ_CP011125.1"/>
</dbReference>
<dbReference type="SUPFAM" id="SSF53271">
    <property type="entry name" value="PRTase-like"/>
    <property type="match status" value="1"/>
</dbReference>
<keyword evidence="3" id="KW-0808">Transferase</keyword>
<evidence type="ECO:0000313" key="4">
    <source>
        <dbReference type="Proteomes" id="UP000034883"/>
    </source>
</evidence>
<feature type="domain" description="Phosphoribosyltransferase" evidence="2">
    <location>
        <begin position="114"/>
        <end position="204"/>
    </location>
</feature>
<dbReference type="PANTHER" id="PTHR47505">
    <property type="entry name" value="DNA UTILIZATION PROTEIN YHGH"/>
    <property type="match status" value="1"/>
</dbReference>